<dbReference type="SUPFAM" id="SSF53335">
    <property type="entry name" value="S-adenosyl-L-methionine-dependent methyltransferases"/>
    <property type="match status" value="1"/>
</dbReference>
<sequence>MAGLFDKQAEVYLDARPTYPKEWYSKLAGLTPQHSLAWDVGTGNGQAALGLSEHYEQVIGTDISEAQLKHAGQDPRVRYIHTPTLVSDDEMVNLIAGGHENSVDLVTVAEAVHWFDLPQFYSLAKRLLRKQGGVIAVWGYNQMAVSPDFDLLMKRFHEKTQPFWDPKSSYLWESYKTLPFPFESVGLGREGEPMTLEIRKEMSFPGLVRLLRSYSAVTTAKDQGVDLLSQEMIKEIQEVWGGADLVRSVTYKAFMLAGKI</sequence>
<feature type="domain" description="Methyltransferase type 11" evidence="1">
    <location>
        <begin position="39"/>
        <end position="135"/>
    </location>
</feature>
<dbReference type="PANTHER" id="PTHR44575:SF7">
    <property type="entry name" value="METHYLTRANSFERASE TYPE 11 DOMAIN-CONTAINING PROTEIN"/>
    <property type="match status" value="1"/>
</dbReference>
<dbReference type="GO" id="GO:0008757">
    <property type="term" value="F:S-adenosylmethionine-dependent methyltransferase activity"/>
    <property type="evidence" value="ECO:0007669"/>
    <property type="project" value="InterPro"/>
</dbReference>
<dbReference type="EMBL" id="JBEDUW010000005">
    <property type="protein sequence ID" value="KAK9927243.1"/>
    <property type="molecule type" value="Genomic_DNA"/>
</dbReference>
<organism evidence="2 3">
    <name type="scientific">Rubus argutus</name>
    <name type="common">Southern blackberry</name>
    <dbReference type="NCBI Taxonomy" id="59490"/>
    <lineage>
        <taxon>Eukaryota</taxon>
        <taxon>Viridiplantae</taxon>
        <taxon>Streptophyta</taxon>
        <taxon>Embryophyta</taxon>
        <taxon>Tracheophyta</taxon>
        <taxon>Spermatophyta</taxon>
        <taxon>Magnoliopsida</taxon>
        <taxon>eudicotyledons</taxon>
        <taxon>Gunneridae</taxon>
        <taxon>Pentapetalae</taxon>
        <taxon>rosids</taxon>
        <taxon>fabids</taxon>
        <taxon>Rosales</taxon>
        <taxon>Rosaceae</taxon>
        <taxon>Rosoideae</taxon>
        <taxon>Rosoideae incertae sedis</taxon>
        <taxon>Rubus</taxon>
    </lineage>
</organism>
<dbReference type="AlphaFoldDB" id="A0AAW1WSP0"/>
<evidence type="ECO:0000313" key="3">
    <source>
        <dbReference type="Proteomes" id="UP001457282"/>
    </source>
</evidence>
<reference evidence="2 3" key="1">
    <citation type="journal article" date="2023" name="G3 (Bethesda)">
        <title>A chromosome-length genome assembly and annotation of blackberry (Rubus argutus, cv. 'Hillquist').</title>
        <authorList>
            <person name="Bruna T."/>
            <person name="Aryal R."/>
            <person name="Dudchenko O."/>
            <person name="Sargent D.J."/>
            <person name="Mead D."/>
            <person name="Buti M."/>
            <person name="Cavallini A."/>
            <person name="Hytonen T."/>
            <person name="Andres J."/>
            <person name="Pham M."/>
            <person name="Weisz D."/>
            <person name="Mascagni F."/>
            <person name="Usai G."/>
            <person name="Natali L."/>
            <person name="Bassil N."/>
            <person name="Fernandez G.E."/>
            <person name="Lomsadze A."/>
            <person name="Armour M."/>
            <person name="Olukolu B."/>
            <person name="Poorten T."/>
            <person name="Britton C."/>
            <person name="Davik J."/>
            <person name="Ashrafi H."/>
            <person name="Aiden E.L."/>
            <person name="Borodovsky M."/>
            <person name="Worthington M."/>
        </authorList>
    </citation>
    <scope>NUCLEOTIDE SEQUENCE [LARGE SCALE GENOMIC DNA]</scope>
    <source>
        <strain evidence="2">PI 553951</strain>
    </source>
</reference>
<keyword evidence="3" id="KW-1185">Reference proteome</keyword>
<name>A0AAW1WSP0_RUBAR</name>
<dbReference type="Proteomes" id="UP001457282">
    <property type="component" value="Unassembled WGS sequence"/>
</dbReference>
<dbReference type="InterPro" id="IPR029063">
    <property type="entry name" value="SAM-dependent_MTases_sf"/>
</dbReference>
<comment type="caution">
    <text evidence="2">The sequence shown here is derived from an EMBL/GenBank/DDBJ whole genome shotgun (WGS) entry which is preliminary data.</text>
</comment>
<protein>
    <recommendedName>
        <fullName evidence="1">Methyltransferase type 11 domain-containing protein</fullName>
    </recommendedName>
</protein>
<proteinExistence type="predicted"/>
<evidence type="ECO:0000259" key="1">
    <source>
        <dbReference type="Pfam" id="PF08241"/>
    </source>
</evidence>
<dbReference type="InterPro" id="IPR013216">
    <property type="entry name" value="Methyltransf_11"/>
</dbReference>
<dbReference type="CDD" id="cd02440">
    <property type="entry name" value="AdoMet_MTases"/>
    <property type="match status" value="1"/>
</dbReference>
<dbReference type="Gene3D" id="3.40.50.150">
    <property type="entry name" value="Vaccinia Virus protein VP39"/>
    <property type="match status" value="1"/>
</dbReference>
<dbReference type="PANTHER" id="PTHR44575">
    <property type="entry name" value="OS01G0589200 PROTEIN"/>
    <property type="match status" value="1"/>
</dbReference>
<evidence type="ECO:0000313" key="2">
    <source>
        <dbReference type="EMBL" id="KAK9927243.1"/>
    </source>
</evidence>
<gene>
    <name evidence="2" type="ORF">M0R45_024436</name>
</gene>
<dbReference type="Pfam" id="PF08241">
    <property type="entry name" value="Methyltransf_11"/>
    <property type="match status" value="1"/>
</dbReference>
<accession>A0AAW1WSP0</accession>